<sequence>MRRLSACAACLILAGAGAASAQEPAFQGEHNDWRVFTRGEGEERICYATSRPTDSRPGSVDHGDVYFLVSTWASGAAEEQPSFLAGYALQPDHAPVVRVGSSRYQMYVSQQEGFVEELRDEQRLVDAMRRGYTMRVEAMSTRGTATAYEFSLSGVTAALEQVERLCS</sequence>
<reference evidence="2 3" key="1">
    <citation type="journal article" date="2017" name="Int. J. Syst. Evol. Microbiol.">
        <title>Marinicauda algicola sp. nov., isolated from a marine red alga Rhodosorus marinus.</title>
        <authorList>
            <person name="Jeong S.E."/>
            <person name="Jeon S.H."/>
            <person name="Chun B.H."/>
            <person name="Kim D.W."/>
            <person name="Jeon C.O."/>
        </authorList>
    </citation>
    <scope>NUCLEOTIDE SEQUENCE [LARGE SCALE GENOMIC DNA]</scope>
    <source>
        <strain evidence="2 3">JCM 31718</strain>
    </source>
</reference>
<evidence type="ECO:0000313" key="2">
    <source>
        <dbReference type="EMBL" id="TGY89082.1"/>
    </source>
</evidence>
<feature type="signal peptide" evidence="1">
    <location>
        <begin position="1"/>
        <end position="21"/>
    </location>
</feature>
<dbReference type="AlphaFoldDB" id="A0A4S2H1M9"/>
<feature type="chain" id="PRO_5020890774" description="Invasion associated locus B family protein" evidence="1">
    <location>
        <begin position="22"/>
        <end position="167"/>
    </location>
</feature>
<keyword evidence="1" id="KW-0732">Signal</keyword>
<comment type="caution">
    <text evidence="2">The sequence shown here is derived from an EMBL/GenBank/DDBJ whole genome shotgun (WGS) entry which is preliminary data.</text>
</comment>
<name>A0A4S2H1M9_9PROT</name>
<dbReference type="Proteomes" id="UP000308054">
    <property type="component" value="Unassembled WGS sequence"/>
</dbReference>
<keyword evidence="3" id="KW-1185">Reference proteome</keyword>
<organism evidence="2 3">
    <name type="scientific">Marinicauda algicola</name>
    <dbReference type="NCBI Taxonomy" id="2029849"/>
    <lineage>
        <taxon>Bacteria</taxon>
        <taxon>Pseudomonadati</taxon>
        <taxon>Pseudomonadota</taxon>
        <taxon>Alphaproteobacteria</taxon>
        <taxon>Maricaulales</taxon>
        <taxon>Maricaulaceae</taxon>
        <taxon>Marinicauda</taxon>
    </lineage>
</organism>
<gene>
    <name evidence="2" type="ORF">E5163_08110</name>
</gene>
<dbReference type="RefSeq" id="WP_135995621.1">
    <property type="nucleotide sequence ID" value="NZ_CP071057.1"/>
</dbReference>
<evidence type="ECO:0008006" key="4">
    <source>
        <dbReference type="Google" id="ProtNLM"/>
    </source>
</evidence>
<dbReference type="EMBL" id="SRXW01000002">
    <property type="protein sequence ID" value="TGY89082.1"/>
    <property type="molecule type" value="Genomic_DNA"/>
</dbReference>
<evidence type="ECO:0000313" key="3">
    <source>
        <dbReference type="Proteomes" id="UP000308054"/>
    </source>
</evidence>
<accession>A0A4S2H1M9</accession>
<dbReference type="InterPro" id="IPR010642">
    <property type="entry name" value="Invasion_prot_B"/>
</dbReference>
<dbReference type="InterPro" id="IPR038696">
    <property type="entry name" value="IalB_sf"/>
</dbReference>
<dbReference type="Gene3D" id="2.60.40.1880">
    <property type="entry name" value="Invasion associated locus B (IalB) protein"/>
    <property type="match status" value="1"/>
</dbReference>
<protein>
    <recommendedName>
        <fullName evidence="4">Invasion associated locus B family protein</fullName>
    </recommendedName>
</protein>
<dbReference type="Pfam" id="PF06776">
    <property type="entry name" value="IalB"/>
    <property type="match status" value="1"/>
</dbReference>
<evidence type="ECO:0000256" key="1">
    <source>
        <dbReference type="SAM" id="SignalP"/>
    </source>
</evidence>
<dbReference type="OrthoDB" id="9806572at2"/>
<proteinExistence type="predicted"/>